<dbReference type="GO" id="GO:0003677">
    <property type="term" value="F:DNA binding"/>
    <property type="evidence" value="ECO:0007669"/>
    <property type="project" value="UniProtKB-KW"/>
</dbReference>
<dbReference type="Proteomes" id="UP000325081">
    <property type="component" value="Unassembled WGS sequence"/>
</dbReference>
<gene>
    <name evidence="3" type="ORF">STAS_28014</name>
</gene>
<dbReference type="Pfam" id="PF13952">
    <property type="entry name" value="DUF4216"/>
    <property type="match status" value="1"/>
</dbReference>
<evidence type="ECO:0000313" key="3">
    <source>
        <dbReference type="EMBL" id="GER50693.1"/>
    </source>
</evidence>
<feature type="region of interest" description="Disordered" evidence="1">
    <location>
        <begin position="217"/>
        <end position="242"/>
    </location>
</feature>
<sequence>MCAYFAYVKYPDSYAASLSKRVNMTECQITEMTAVSAKSHSQGRLMYRWSTGADMGRLNCHLKKKCYLYENLVHMAYGPDRRVTHYKACNVEEQSEIRDYYGVLTDITQLDFLGNHQVVVFKCDWYEGKSIQKDKFNYTSINTSKPWKTNEPFVLASQAQQVFYVDDIKLGKDWKVVIEAKAISSWNWHRTDIPPATVEEDEGVPLLVDHDDKEEEDYTLEEYDEASEGHTCDDDEDDWDIW</sequence>
<evidence type="ECO:0000313" key="4">
    <source>
        <dbReference type="Proteomes" id="UP000325081"/>
    </source>
</evidence>
<organism evidence="3 4">
    <name type="scientific">Striga asiatica</name>
    <name type="common">Asiatic witchweed</name>
    <name type="synonym">Buchnera asiatica</name>
    <dbReference type="NCBI Taxonomy" id="4170"/>
    <lineage>
        <taxon>Eukaryota</taxon>
        <taxon>Viridiplantae</taxon>
        <taxon>Streptophyta</taxon>
        <taxon>Embryophyta</taxon>
        <taxon>Tracheophyta</taxon>
        <taxon>Spermatophyta</taxon>
        <taxon>Magnoliopsida</taxon>
        <taxon>eudicotyledons</taxon>
        <taxon>Gunneridae</taxon>
        <taxon>Pentapetalae</taxon>
        <taxon>asterids</taxon>
        <taxon>lamiids</taxon>
        <taxon>Lamiales</taxon>
        <taxon>Orobanchaceae</taxon>
        <taxon>Buchnereae</taxon>
        <taxon>Striga</taxon>
    </lineage>
</organism>
<accession>A0A5A7QZ49</accession>
<dbReference type="PANTHER" id="PTHR48258">
    <property type="entry name" value="DUF4218 DOMAIN-CONTAINING PROTEIN-RELATED"/>
    <property type="match status" value="1"/>
</dbReference>
<name>A0A5A7QZ49_STRAF</name>
<protein>
    <submittedName>
        <fullName evidence="3">Basic helix-loop-helix (BHLH) DNA-bindingsuperfamily protein</fullName>
    </submittedName>
</protein>
<evidence type="ECO:0000259" key="2">
    <source>
        <dbReference type="Pfam" id="PF13952"/>
    </source>
</evidence>
<feature type="compositionally biased region" description="Acidic residues" evidence="1">
    <location>
        <begin position="233"/>
        <end position="242"/>
    </location>
</feature>
<dbReference type="EMBL" id="BKCP01009403">
    <property type="protein sequence ID" value="GER50693.1"/>
    <property type="molecule type" value="Genomic_DNA"/>
</dbReference>
<feature type="compositionally biased region" description="Acidic residues" evidence="1">
    <location>
        <begin position="217"/>
        <end position="226"/>
    </location>
</feature>
<dbReference type="OrthoDB" id="910906at2759"/>
<dbReference type="AlphaFoldDB" id="A0A5A7QZ49"/>
<dbReference type="PANTHER" id="PTHR48258:SF15">
    <property type="entry name" value="OS02G0543900 PROTEIN"/>
    <property type="match status" value="1"/>
</dbReference>
<feature type="domain" description="DUF4216" evidence="2">
    <location>
        <begin position="109"/>
        <end position="177"/>
    </location>
</feature>
<keyword evidence="4" id="KW-1185">Reference proteome</keyword>
<proteinExistence type="predicted"/>
<evidence type="ECO:0000256" key="1">
    <source>
        <dbReference type="SAM" id="MobiDB-lite"/>
    </source>
</evidence>
<reference evidence="4" key="1">
    <citation type="journal article" date="2019" name="Curr. Biol.">
        <title>Genome Sequence of Striga asiatica Provides Insight into the Evolution of Plant Parasitism.</title>
        <authorList>
            <person name="Yoshida S."/>
            <person name="Kim S."/>
            <person name="Wafula E.K."/>
            <person name="Tanskanen J."/>
            <person name="Kim Y.M."/>
            <person name="Honaas L."/>
            <person name="Yang Z."/>
            <person name="Spallek T."/>
            <person name="Conn C.E."/>
            <person name="Ichihashi Y."/>
            <person name="Cheong K."/>
            <person name="Cui S."/>
            <person name="Der J.P."/>
            <person name="Gundlach H."/>
            <person name="Jiao Y."/>
            <person name="Hori C."/>
            <person name="Ishida J.K."/>
            <person name="Kasahara H."/>
            <person name="Kiba T."/>
            <person name="Kim M.S."/>
            <person name="Koo N."/>
            <person name="Laohavisit A."/>
            <person name="Lee Y.H."/>
            <person name="Lumba S."/>
            <person name="McCourt P."/>
            <person name="Mortimer J.C."/>
            <person name="Mutuku J.M."/>
            <person name="Nomura T."/>
            <person name="Sasaki-Sekimoto Y."/>
            <person name="Seto Y."/>
            <person name="Wang Y."/>
            <person name="Wakatake T."/>
            <person name="Sakakibara H."/>
            <person name="Demura T."/>
            <person name="Yamaguchi S."/>
            <person name="Yoneyama K."/>
            <person name="Manabe R.I."/>
            <person name="Nelson D.C."/>
            <person name="Schulman A.H."/>
            <person name="Timko M.P."/>
            <person name="dePamphilis C.W."/>
            <person name="Choi D."/>
            <person name="Shirasu K."/>
        </authorList>
    </citation>
    <scope>NUCLEOTIDE SEQUENCE [LARGE SCALE GENOMIC DNA]</scope>
    <source>
        <strain evidence="4">cv. UVA1</strain>
    </source>
</reference>
<dbReference type="InterPro" id="IPR025312">
    <property type="entry name" value="DUF4216"/>
</dbReference>
<comment type="caution">
    <text evidence="3">The sequence shown here is derived from an EMBL/GenBank/DDBJ whole genome shotgun (WGS) entry which is preliminary data.</text>
</comment>
<keyword evidence="3" id="KW-0238">DNA-binding</keyword>